<dbReference type="InterPro" id="IPR032710">
    <property type="entry name" value="NTF2-like_dom_sf"/>
</dbReference>
<dbReference type="NCBIfam" id="TIGR02937">
    <property type="entry name" value="sigma70-ECF"/>
    <property type="match status" value="1"/>
</dbReference>
<gene>
    <name evidence="8" type="ORF">GA0070214_103463</name>
</gene>
<feature type="domain" description="RNA polymerase sigma factor 70 region 4 type 2" evidence="7">
    <location>
        <begin position="137"/>
        <end position="187"/>
    </location>
</feature>
<dbReference type="InterPro" id="IPR052704">
    <property type="entry name" value="ECF_Sigma-70_Domain"/>
</dbReference>
<dbReference type="EMBL" id="FMCS01000003">
    <property type="protein sequence ID" value="SCE94243.1"/>
    <property type="molecule type" value="Genomic_DNA"/>
</dbReference>
<keyword evidence="3" id="KW-0805">Transcription regulation</keyword>
<dbReference type="Proteomes" id="UP000199629">
    <property type="component" value="Unassembled WGS sequence"/>
</dbReference>
<name>A0A1C4WDF0_9ACTN</name>
<dbReference type="InterPro" id="IPR013249">
    <property type="entry name" value="RNA_pol_sigma70_r4_t2"/>
</dbReference>
<comment type="similarity">
    <text evidence="1">Belongs to the sigma-70 factor family. ECF subfamily.</text>
</comment>
<protein>
    <submittedName>
        <fullName evidence="8">RNA polymerase sigma-70 factor, ECF subfamily</fullName>
    </submittedName>
</protein>
<sequence length="339" mass="37500">MFAVRMASVREWAVISWRPCGKYDQVMPLTVEDVDRFELSRRRLEAIAYRLLGSADEAEDIVQETFLRWQAADVDRVEVPEAWLTKVLTNLCLNQLTSARARRETYVGRWLPEPLLAGDPMLGPADTAEQRESVSYAVLTLMERLSPNERAVYVLREAFDYPHREIAEILDITEAASQQIFHRAKKHVAYGKARTEIDQAAARRIVEEFLAAATSGQTDELVRLLTKDAIAIGDGGGKVPARTKAFEGAVAVAKFVWGLLKPAEAKRSIVGGSPAIYAWVANGEPAVVAVVEGRVVAIMCLEVTAEGITACRTQANPDKLERATEQWAAGHRGEPLLTM</sequence>
<dbReference type="InterPro" id="IPR013325">
    <property type="entry name" value="RNA_pol_sigma_r2"/>
</dbReference>
<dbReference type="Pfam" id="PF08281">
    <property type="entry name" value="Sigma70_r4_2"/>
    <property type="match status" value="1"/>
</dbReference>
<dbReference type="PANTHER" id="PTHR30173:SF36">
    <property type="entry name" value="ECF RNA POLYMERASE SIGMA FACTOR SIGJ"/>
    <property type="match status" value="1"/>
</dbReference>
<dbReference type="InterPro" id="IPR013324">
    <property type="entry name" value="RNA_pol_sigma_r3/r4-like"/>
</dbReference>
<keyword evidence="5" id="KW-0804">Transcription</keyword>
<dbReference type="InterPro" id="IPR007627">
    <property type="entry name" value="RNA_pol_sigma70_r2"/>
</dbReference>
<evidence type="ECO:0000259" key="6">
    <source>
        <dbReference type="Pfam" id="PF04542"/>
    </source>
</evidence>
<evidence type="ECO:0000259" key="7">
    <source>
        <dbReference type="Pfam" id="PF08281"/>
    </source>
</evidence>
<dbReference type="Gene3D" id="1.10.10.10">
    <property type="entry name" value="Winged helix-like DNA-binding domain superfamily/Winged helix DNA-binding domain"/>
    <property type="match status" value="1"/>
</dbReference>
<keyword evidence="9" id="KW-1185">Reference proteome</keyword>
<dbReference type="SUPFAM" id="SSF54427">
    <property type="entry name" value="NTF2-like"/>
    <property type="match status" value="1"/>
</dbReference>
<dbReference type="AlphaFoldDB" id="A0A1C4WDF0"/>
<dbReference type="InterPro" id="IPR014284">
    <property type="entry name" value="RNA_pol_sigma-70_dom"/>
</dbReference>
<dbReference type="GO" id="GO:0006352">
    <property type="term" value="P:DNA-templated transcription initiation"/>
    <property type="evidence" value="ECO:0007669"/>
    <property type="project" value="InterPro"/>
</dbReference>
<comment type="subunit">
    <text evidence="2">Interacts transiently with the RNA polymerase catalytic core formed by RpoA, RpoB, RpoC and RpoZ (2 alpha, 1 beta, 1 beta' and 1 omega subunit) to form the RNA polymerase holoenzyme that can initiate transcription.</text>
</comment>
<dbReference type="Pfam" id="PF04542">
    <property type="entry name" value="Sigma70_r2"/>
    <property type="match status" value="1"/>
</dbReference>
<evidence type="ECO:0000256" key="2">
    <source>
        <dbReference type="ARBA" id="ARBA00011344"/>
    </source>
</evidence>
<evidence type="ECO:0000256" key="4">
    <source>
        <dbReference type="ARBA" id="ARBA00023082"/>
    </source>
</evidence>
<dbReference type="Gene3D" id="3.10.450.50">
    <property type="match status" value="1"/>
</dbReference>
<dbReference type="Gene3D" id="1.10.1740.10">
    <property type="match status" value="1"/>
</dbReference>
<evidence type="ECO:0000313" key="8">
    <source>
        <dbReference type="EMBL" id="SCE94243.1"/>
    </source>
</evidence>
<dbReference type="NCBIfam" id="NF007214">
    <property type="entry name" value="PRK09636.1"/>
    <property type="match status" value="1"/>
</dbReference>
<evidence type="ECO:0000256" key="1">
    <source>
        <dbReference type="ARBA" id="ARBA00010641"/>
    </source>
</evidence>
<keyword evidence="4" id="KW-0731">Sigma factor</keyword>
<evidence type="ECO:0000313" key="9">
    <source>
        <dbReference type="Proteomes" id="UP000199629"/>
    </source>
</evidence>
<evidence type="ECO:0000256" key="5">
    <source>
        <dbReference type="ARBA" id="ARBA00023163"/>
    </source>
</evidence>
<proteinExistence type="inferred from homology"/>
<reference evidence="9" key="1">
    <citation type="submission" date="2016-06" db="EMBL/GenBank/DDBJ databases">
        <authorList>
            <person name="Varghese N."/>
            <person name="Submissions Spin"/>
        </authorList>
    </citation>
    <scope>NUCLEOTIDE SEQUENCE [LARGE SCALE GENOMIC DNA]</scope>
    <source>
        <strain evidence="9">DSM 45246</strain>
    </source>
</reference>
<dbReference type="InterPro" id="IPR036388">
    <property type="entry name" value="WH-like_DNA-bd_sf"/>
</dbReference>
<evidence type="ECO:0000256" key="3">
    <source>
        <dbReference type="ARBA" id="ARBA00023015"/>
    </source>
</evidence>
<feature type="domain" description="RNA polymerase sigma-70 region 2" evidence="6">
    <location>
        <begin position="40"/>
        <end position="100"/>
    </location>
</feature>
<dbReference type="SUPFAM" id="SSF88946">
    <property type="entry name" value="Sigma2 domain of RNA polymerase sigma factors"/>
    <property type="match status" value="1"/>
</dbReference>
<dbReference type="GO" id="GO:0016987">
    <property type="term" value="F:sigma factor activity"/>
    <property type="evidence" value="ECO:0007669"/>
    <property type="project" value="UniProtKB-KW"/>
</dbReference>
<dbReference type="SUPFAM" id="SSF88659">
    <property type="entry name" value="Sigma3 and sigma4 domains of RNA polymerase sigma factors"/>
    <property type="match status" value="1"/>
</dbReference>
<accession>A0A1C4WDF0</accession>
<dbReference type="PANTHER" id="PTHR30173">
    <property type="entry name" value="SIGMA 19 FACTOR"/>
    <property type="match status" value="1"/>
</dbReference>
<dbReference type="CDD" id="cd06171">
    <property type="entry name" value="Sigma70_r4"/>
    <property type="match status" value="1"/>
</dbReference>
<dbReference type="GO" id="GO:0003677">
    <property type="term" value="F:DNA binding"/>
    <property type="evidence" value="ECO:0007669"/>
    <property type="project" value="InterPro"/>
</dbReference>
<organism evidence="8 9">
    <name type="scientific">Micromonospora chaiyaphumensis</name>
    <dbReference type="NCBI Taxonomy" id="307119"/>
    <lineage>
        <taxon>Bacteria</taxon>
        <taxon>Bacillati</taxon>
        <taxon>Actinomycetota</taxon>
        <taxon>Actinomycetes</taxon>
        <taxon>Micromonosporales</taxon>
        <taxon>Micromonosporaceae</taxon>
        <taxon>Micromonospora</taxon>
    </lineage>
</organism>